<evidence type="ECO:0000313" key="6">
    <source>
        <dbReference type="EMBL" id="KKM70305.1"/>
    </source>
</evidence>
<dbReference type="SUPFAM" id="SSF54001">
    <property type="entry name" value="Cysteine proteinases"/>
    <property type="match status" value="1"/>
</dbReference>
<feature type="domain" description="NlpC/P60" evidence="5">
    <location>
        <begin position="20"/>
        <end position="123"/>
    </location>
</feature>
<comment type="caution">
    <text evidence="6">The sequence shown here is derived from an EMBL/GenBank/DDBJ whole genome shotgun (WGS) entry which is preliminary data.</text>
</comment>
<proteinExistence type="inferred from homology"/>
<evidence type="ECO:0000259" key="5">
    <source>
        <dbReference type="Pfam" id="PF00877"/>
    </source>
</evidence>
<accession>A0A0F9M0W7</accession>
<evidence type="ECO:0000256" key="2">
    <source>
        <dbReference type="ARBA" id="ARBA00022670"/>
    </source>
</evidence>
<keyword evidence="4" id="KW-0788">Thiol protease</keyword>
<dbReference type="EMBL" id="LAZR01009842">
    <property type="protein sequence ID" value="KKM70305.1"/>
    <property type="molecule type" value="Genomic_DNA"/>
</dbReference>
<name>A0A0F9M0W7_9ZZZZ</name>
<protein>
    <recommendedName>
        <fullName evidence="5">NlpC/P60 domain-containing protein</fullName>
    </recommendedName>
</protein>
<keyword evidence="3" id="KW-0378">Hydrolase</keyword>
<dbReference type="GO" id="GO:0008234">
    <property type="term" value="F:cysteine-type peptidase activity"/>
    <property type="evidence" value="ECO:0007669"/>
    <property type="project" value="UniProtKB-KW"/>
</dbReference>
<organism evidence="6">
    <name type="scientific">marine sediment metagenome</name>
    <dbReference type="NCBI Taxonomy" id="412755"/>
    <lineage>
        <taxon>unclassified sequences</taxon>
        <taxon>metagenomes</taxon>
        <taxon>ecological metagenomes</taxon>
    </lineage>
</organism>
<dbReference type="Pfam" id="PF00877">
    <property type="entry name" value="NLPC_P60"/>
    <property type="match status" value="1"/>
</dbReference>
<dbReference type="InterPro" id="IPR038765">
    <property type="entry name" value="Papain-like_cys_pep_sf"/>
</dbReference>
<reference evidence="6" key="1">
    <citation type="journal article" date="2015" name="Nature">
        <title>Complex archaea that bridge the gap between prokaryotes and eukaryotes.</title>
        <authorList>
            <person name="Spang A."/>
            <person name="Saw J.H."/>
            <person name="Jorgensen S.L."/>
            <person name="Zaremba-Niedzwiedzka K."/>
            <person name="Martijn J."/>
            <person name="Lind A.E."/>
            <person name="van Eijk R."/>
            <person name="Schleper C."/>
            <person name="Guy L."/>
            <person name="Ettema T.J."/>
        </authorList>
    </citation>
    <scope>NUCLEOTIDE SEQUENCE</scope>
</reference>
<dbReference type="InterPro" id="IPR000064">
    <property type="entry name" value="NLP_P60_dom"/>
</dbReference>
<sequence>MELELHDLLTAEFEEDGEGPNYNCWNLCREVYRRAGRFLPKYSDYIVGIIERNNLIQLVKNSDDFISIDKPEPLAIVAFRLRPQAITHMGVVISKDRFIHIRKRVGVVIERLDIGKWSKKIEGFYRYARNH</sequence>
<evidence type="ECO:0000256" key="1">
    <source>
        <dbReference type="ARBA" id="ARBA00007074"/>
    </source>
</evidence>
<dbReference type="GO" id="GO:0006508">
    <property type="term" value="P:proteolysis"/>
    <property type="evidence" value="ECO:0007669"/>
    <property type="project" value="UniProtKB-KW"/>
</dbReference>
<evidence type="ECO:0000256" key="3">
    <source>
        <dbReference type="ARBA" id="ARBA00022801"/>
    </source>
</evidence>
<dbReference type="Gene3D" id="3.90.1720.10">
    <property type="entry name" value="endopeptidase domain like (from Nostoc punctiforme)"/>
    <property type="match status" value="1"/>
</dbReference>
<comment type="similarity">
    <text evidence="1">Belongs to the peptidase C40 family.</text>
</comment>
<keyword evidence="2" id="KW-0645">Protease</keyword>
<gene>
    <name evidence="6" type="ORF">LCGC14_1442100</name>
</gene>
<dbReference type="AlphaFoldDB" id="A0A0F9M0W7"/>
<evidence type="ECO:0000256" key="4">
    <source>
        <dbReference type="ARBA" id="ARBA00022807"/>
    </source>
</evidence>